<evidence type="ECO:0000313" key="1">
    <source>
        <dbReference type="EMBL" id="CBY42540.1"/>
    </source>
</evidence>
<dbReference type="AlphaFoldDB" id="E4Z4B2"/>
<proteinExistence type="predicted"/>
<dbReference type="EMBL" id="FN657261">
    <property type="protein sequence ID" value="CBY42540.1"/>
    <property type="molecule type" value="Genomic_DNA"/>
</dbReference>
<gene>
    <name evidence="1" type="ORF">GSOID_T00026240001</name>
</gene>
<protein>
    <submittedName>
        <fullName evidence="1">Uncharacterized protein</fullName>
    </submittedName>
</protein>
<organism evidence="1">
    <name type="scientific">Oikopleura dioica</name>
    <name type="common">Tunicate</name>
    <dbReference type="NCBI Taxonomy" id="34765"/>
    <lineage>
        <taxon>Eukaryota</taxon>
        <taxon>Metazoa</taxon>
        <taxon>Chordata</taxon>
        <taxon>Tunicata</taxon>
        <taxon>Appendicularia</taxon>
        <taxon>Copelata</taxon>
        <taxon>Oikopleuridae</taxon>
        <taxon>Oikopleura</taxon>
    </lineage>
</organism>
<sequence>CRQNLNHELTVSRSLRMSLLLFISPSSAFSSLSNSRIFSSFSRILFLRFLSLAWFSSTFDFRAANFAANSISFASVTVSRASAIFC</sequence>
<accession>E4Z4B2</accession>
<name>E4Z4B2_OIKDI</name>
<reference evidence="1" key="1">
    <citation type="journal article" date="2010" name="Science">
        <title>Plasticity of animal genome architecture unmasked by rapid evolution of a pelagic tunicate.</title>
        <authorList>
            <person name="Denoeud F."/>
            <person name="Henriet S."/>
            <person name="Mungpakdee S."/>
            <person name="Aury J.M."/>
            <person name="Da Silva C."/>
            <person name="Brinkmann H."/>
            <person name="Mikhaleva J."/>
            <person name="Olsen L.C."/>
            <person name="Jubin C."/>
            <person name="Canestro C."/>
            <person name="Bouquet J.M."/>
            <person name="Danks G."/>
            <person name="Poulain J."/>
            <person name="Campsteijn C."/>
            <person name="Adamski M."/>
            <person name="Cross I."/>
            <person name="Yadetie F."/>
            <person name="Muffato M."/>
            <person name="Louis A."/>
            <person name="Butcher S."/>
            <person name="Tsagkogeorga G."/>
            <person name="Konrad A."/>
            <person name="Singh S."/>
            <person name="Jensen M.F."/>
            <person name="Cong E.H."/>
            <person name="Eikeseth-Otteraa H."/>
            <person name="Noel B."/>
            <person name="Anthouard V."/>
            <person name="Porcel B.M."/>
            <person name="Kachouri-Lafond R."/>
            <person name="Nishino A."/>
            <person name="Ugolini M."/>
            <person name="Chourrout P."/>
            <person name="Nishida H."/>
            <person name="Aasland R."/>
            <person name="Huzurbazar S."/>
            <person name="Westhof E."/>
            <person name="Delsuc F."/>
            <person name="Lehrach H."/>
            <person name="Reinhardt R."/>
            <person name="Weissenbach J."/>
            <person name="Roy S.W."/>
            <person name="Artiguenave F."/>
            <person name="Postlethwait J.H."/>
            <person name="Manak J.R."/>
            <person name="Thompson E.M."/>
            <person name="Jaillon O."/>
            <person name="Du Pasquier L."/>
            <person name="Boudinot P."/>
            <person name="Liberles D.A."/>
            <person name="Volff J.N."/>
            <person name="Philippe H."/>
            <person name="Lenhard B."/>
            <person name="Roest Crollius H."/>
            <person name="Wincker P."/>
            <person name="Chourrout D."/>
        </authorList>
    </citation>
    <scope>NUCLEOTIDE SEQUENCE [LARGE SCALE GENOMIC DNA]</scope>
</reference>
<feature type="non-terminal residue" evidence="1">
    <location>
        <position position="1"/>
    </location>
</feature>
<dbReference type="Proteomes" id="UP000011014">
    <property type="component" value="Unassembled WGS sequence"/>
</dbReference>